<sequence>MRRLLVERRTRVQRPSCEREAGDQVRSGSDPTALEASVISCGAPASGNGLSLI</sequence>
<evidence type="ECO:0000313" key="2">
    <source>
        <dbReference type="EMBL" id="GMN70341.1"/>
    </source>
</evidence>
<keyword evidence="3" id="KW-1185">Reference proteome</keyword>
<organism evidence="2 3">
    <name type="scientific">Ficus carica</name>
    <name type="common">Common fig</name>
    <dbReference type="NCBI Taxonomy" id="3494"/>
    <lineage>
        <taxon>Eukaryota</taxon>
        <taxon>Viridiplantae</taxon>
        <taxon>Streptophyta</taxon>
        <taxon>Embryophyta</taxon>
        <taxon>Tracheophyta</taxon>
        <taxon>Spermatophyta</taxon>
        <taxon>Magnoliopsida</taxon>
        <taxon>eudicotyledons</taxon>
        <taxon>Gunneridae</taxon>
        <taxon>Pentapetalae</taxon>
        <taxon>rosids</taxon>
        <taxon>fabids</taxon>
        <taxon>Rosales</taxon>
        <taxon>Moraceae</taxon>
        <taxon>Ficeae</taxon>
        <taxon>Ficus</taxon>
    </lineage>
</organism>
<dbReference type="Gramene" id="FCD_00029747-RA">
    <property type="protein sequence ID" value="FCD_00029747-RA:cds"/>
    <property type="gene ID" value="FCD_00029747"/>
</dbReference>
<feature type="compositionally biased region" description="Basic and acidic residues" evidence="1">
    <location>
        <begin position="1"/>
        <end position="23"/>
    </location>
</feature>
<gene>
    <name evidence="2" type="ORF">TIFTF001_039388</name>
</gene>
<dbReference type="AlphaFoldDB" id="A0AA88JFS6"/>
<comment type="caution">
    <text evidence="2">The sequence shown here is derived from an EMBL/GenBank/DDBJ whole genome shotgun (WGS) entry which is preliminary data.</text>
</comment>
<dbReference type="EMBL" id="BTGU01001114">
    <property type="protein sequence ID" value="GMN70341.1"/>
    <property type="molecule type" value="Genomic_DNA"/>
</dbReference>
<proteinExistence type="predicted"/>
<evidence type="ECO:0000313" key="3">
    <source>
        <dbReference type="Proteomes" id="UP001187192"/>
    </source>
</evidence>
<accession>A0AA88JFS6</accession>
<feature type="region of interest" description="Disordered" evidence="1">
    <location>
        <begin position="1"/>
        <end position="31"/>
    </location>
</feature>
<name>A0AA88JFS6_FICCA</name>
<evidence type="ECO:0000256" key="1">
    <source>
        <dbReference type="SAM" id="MobiDB-lite"/>
    </source>
</evidence>
<protein>
    <submittedName>
        <fullName evidence="2">Uncharacterized protein</fullName>
    </submittedName>
</protein>
<reference evidence="2" key="1">
    <citation type="submission" date="2023-07" db="EMBL/GenBank/DDBJ databases">
        <title>draft genome sequence of fig (Ficus carica).</title>
        <authorList>
            <person name="Takahashi T."/>
            <person name="Nishimura K."/>
        </authorList>
    </citation>
    <scope>NUCLEOTIDE SEQUENCE</scope>
</reference>
<dbReference type="Proteomes" id="UP001187192">
    <property type="component" value="Unassembled WGS sequence"/>
</dbReference>